<feature type="region of interest" description="Disordered" evidence="1">
    <location>
        <begin position="1"/>
        <end position="49"/>
    </location>
</feature>
<evidence type="ECO:0000313" key="4">
    <source>
        <dbReference type="Proteomes" id="UP000533598"/>
    </source>
</evidence>
<dbReference type="RefSeq" id="WP_185001265.1">
    <property type="nucleotide sequence ID" value="NZ_BAAAUI010000006.1"/>
</dbReference>
<keyword evidence="4" id="KW-1185">Reference proteome</keyword>
<keyword evidence="2" id="KW-0472">Membrane</keyword>
<gene>
    <name evidence="3" type="ORF">HNR67_001386</name>
</gene>
<accession>A0A7W7C680</accession>
<evidence type="ECO:0000256" key="1">
    <source>
        <dbReference type="SAM" id="MobiDB-lite"/>
    </source>
</evidence>
<feature type="transmembrane region" description="Helical" evidence="2">
    <location>
        <begin position="114"/>
        <end position="141"/>
    </location>
</feature>
<name>A0A7W7C680_9PSEU</name>
<protein>
    <submittedName>
        <fullName evidence="3">Uncharacterized protein</fullName>
    </submittedName>
</protein>
<feature type="compositionally biased region" description="Basic and acidic residues" evidence="1">
    <location>
        <begin position="35"/>
        <end position="49"/>
    </location>
</feature>
<evidence type="ECO:0000256" key="2">
    <source>
        <dbReference type="SAM" id="Phobius"/>
    </source>
</evidence>
<keyword evidence="2" id="KW-1133">Transmembrane helix</keyword>
<organism evidence="3 4">
    <name type="scientific">Crossiella cryophila</name>
    <dbReference type="NCBI Taxonomy" id="43355"/>
    <lineage>
        <taxon>Bacteria</taxon>
        <taxon>Bacillati</taxon>
        <taxon>Actinomycetota</taxon>
        <taxon>Actinomycetes</taxon>
        <taxon>Pseudonocardiales</taxon>
        <taxon>Pseudonocardiaceae</taxon>
        <taxon>Crossiella</taxon>
    </lineage>
</organism>
<keyword evidence="2" id="KW-0812">Transmembrane</keyword>
<dbReference type="EMBL" id="JACHMH010000001">
    <property type="protein sequence ID" value="MBB4675268.1"/>
    <property type="molecule type" value="Genomic_DNA"/>
</dbReference>
<evidence type="ECO:0000313" key="3">
    <source>
        <dbReference type="EMBL" id="MBB4675268.1"/>
    </source>
</evidence>
<proteinExistence type="predicted"/>
<sequence>MAKDALSGGDGTQSPSPPAPMPDALLPPRNPAGEETPRRIDTPDATGDPDRLRAAIEAALSAEADQPLPGYAQATPFHQQVEPLPRRRFVPKARIPRPRLPELRRALPAGGISGATLGFLALIILTVVLVLAFLSSFISWFSGLLG</sequence>
<dbReference type="AlphaFoldDB" id="A0A7W7C680"/>
<comment type="caution">
    <text evidence="3">The sequence shown here is derived from an EMBL/GenBank/DDBJ whole genome shotgun (WGS) entry which is preliminary data.</text>
</comment>
<dbReference type="Proteomes" id="UP000533598">
    <property type="component" value="Unassembled WGS sequence"/>
</dbReference>
<reference evidence="3 4" key="1">
    <citation type="submission" date="2020-08" db="EMBL/GenBank/DDBJ databases">
        <title>Sequencing the genomes of 1000 actinobacteria strains.</title>
        <authorList>
            <person name="Klenk H.-P."/>
        </authorList>
    </citation>
    <scope>NUCLEOTIDE SEQUENCE [LARGE SCALE GENOMIC DNA]</scope>
    <source>
        <strain evidence="3 4">DSM 44230</strain>
    </source>
</reference>